<dbReference type="InterPro" id="IPR052509">
    <property type="entry name" value="Metal_resp_DNA-bind_regulator"/>
</dbReference>
<dbReference type="Pfam" id="PF03551">
    <property type="entry name" value="PadR"/>
    <property type="match status" value="1"/>
</dbReference>
<dbReference type="InterPro" id="IPR005149">
    <property type="entry name" value="Tscrpt_reg_PadR_N"/>
</dbReference>
<dbReference type="PANTHER" id="PTHR33169">
    <property type="entry name" value="PADR-FAMILY TRANSCRIPTIONAL REGULATOR"/>
    <property type="match status" value="1"/>
</dbReference>
<dbReference type="Gene3D" id="1.10.10.10">
    <property type="entry name" value="Winged helix-like DNA-binding domain superfamily/Winged helix DNA-binding domain"/>
    <property type="match status" value="1"/>
</dbReference>
<reference evidence="3" key="1">
    <citation type="submission" date="2018-07" db="EMBL/GenBank/DDBJ databases">
        <authorList>
            <consortium name="Genoscope - CEA"/>
            <person name="William W."/>
        </authorList>
    </citation>
    <scope>NUCLEOTIDE SEQUENCE</scope>
    <source>
        <strain evidence="3">IK1</strain>
    </source>
</reference>
<evidence type="ECO:0000259" key="2">
    <source>
        <dbReference type="Pfam" id="PF10400"/>
    </source>
</evidence>
<organism evidence="3">
    <name type="scientific">Uncultured Desulfatiglans sp</name>
    <dbReference type="NCBI Taxonomy" id="1748965"/>
    <lineage>
        <taxon>Bacteria</taxon>
        <taxon>Pseudomonadati</taxon>
        <taxon>Thermodesulfobacteriota</taxon>
        <taxon>Desulfobacteria</taxon>
        <taxon>Desulfatiglandales</taxon>
        <taxon>Desulfatiglandaceae</taxon>
        <taxon>Desulfatiglans</taxon>
        <taxon>environmental samples</taxon>
    </lineage>
</organism>
<feature type="domain" description="Transcription regulator PadR C-terminal" evidence="2">
    <location>
        <begin position="97"/>
        <end position="167"/>
    </location>
</feature>
<dbReference type="EMBL" id="UPXX01000027">
    <property type="protein sequence ID" value="VBB44328.1"/>
    <property type="molecule type" value="Genomic_DNA"/>
</dbReference>
<evidence type="ECO:0000259" key="1">
    <source>
        <dbReference type="Pfam" id="PF03551"/>
    </source>
</evidence>
<proteinExistence type="predicted"/>
<dbReference type="PANTHER" id="PTHR33169:SF27">
    <property type="entry name" value="TRANSCRIPTIONAL REGULATOR PADR FAMILY PROTEIN"/>
    <property type="match status" value="1"/>
</dbReference>
<evidence type="ECO:0000313" key="3">
    <source>
        <dbReference type="EMBL" id="VBB44328.1"/>
    </source>
</evidence>
<sequence length="181" mass="20713">MKARESVDYLLLGSLAAGPKHGYEILQFLEQHFGPAWYVGNSQLYTVLKRLERKRLVSSEVRSQENRPAKRVFSLTAAGRSAFQAWLGKPVKHIRDMRVEFIAKLFFAGHMETPVLRRLIAAQQDILNKTSERIRSRLQKEQDGFSRLILSSKLAMARSWTAWLHESVEPYIETFGGTAHG</sequence>
<dbReference type="Pfam" id="PF10400">
    <property type="entry name" value="Vir_act_alpha_C"/>
    <property type="match status" value="1"/>
</dbReference>
<protein>
    <submittedName>
        <fullName evidence="3">Transcriptional regulator, PadR family</fullName>
    </submittedName>
</protein>
<gene>
    <name evidence="3" type="ORF">TRIP_B330442</name>
</gene>
<dbReference type="SUPFAM" id="SSF46785">
    <property type="entry name" value="Winged helix' DNA-binding domain"/>
    <property type="match status" value="1"/>
</dbReference>
<dbReference type="AlphaFoldDB" id="A0A653A8Q1"/>
<feature type="domain" description="Transcription regulator PadR N-terminal" evidence="1">
    <location>
        <begin position="11"/>
        <end position="84"/>
    </location>
</feature>
<dbReference type="InterPro" id="IPR018309">
    <property type="entry name" value="Tscrpt_reg_PadR_C"/>
</dbReference>
<dbReference type="InterPro" id="IPR036388">
    <property type="entry name" value="WH-like_DNA-bd_sf"/>
</dbReference>
<accession>A0A653A8Q1</accession>
<name>A0A653A8Q1_UNCDX</name>
<dbReference type="InterPro" id="IPR036390">
    <property type="entry name" value="WH_DNA-bd_sf"/>
</dbReference>